<keyword evidence="1" id="KW-0472">Membrane</keyword>
<keyword evidence="1" id="KW-0812">Transmembrane</keyword>
<dbReference type="InterPro" id="IPR007877">
    <property type="entry name" value="DUF707"/>
</dbReference>
<comment type="caution">
    <text evidence="2">The sequence shown here is derived from an EMBL/GenBank/DDBJ whole genome shotgun (WGS) entry which is preliminary data.</text>
</comment>
<dbReference type="EMBL" id="LSRQ01001743">
    <property type="protein sequence ID" value="OAY76689.1"/>
    <property type="molecule type" value="Genomic_DNA"/>
</dbReference>
<dbReference type="STRING" id="4615.A0A199VHW1"/>
<evidence type="ECO:0000313" key="2">
    <source>
        <dbReference type="EMBL" id="OAY76689.1"/>
    </source>
</evidence>
<dbReference type="Proteomes" id="UP000092600">
    <property type="component" value="Unassembled WGS sequence"/>
</dbReference>
<dbReference type="PANTHER" id="PTHR31210:SF11">
    <property type="entry name" value="KETOGLUTARATE REDUCTASE TRANS-SPLICING-LIKE PROTEIN, PUTATIVE (DUF707)-RELATED"/>
    <property type="match status" value="1"/>
</dbReference>
<protein>
    <submittedName>
        <fullName evidence="2">Uncharacterized protein</fullName>
    </submittedName>
</protein>
<feature type="transmembrane region" description="Helical" evidence="1">
    <location>
        <begin position="32"/>
        <end position="51"/>
    </location>
</feature>
<name>A0A199VHW1_ANACO</name>
<evidence type="ECO:0000256" key="1">
    <source>
        <dbReference type="SAM" id="Phobius"/>
    </source>
</evidence>
<proteinExistence type="predicted"/>
<evidence type="ECO:0000313" key="3">
    <source>
        <dbReference type="Proteomes" id="UP000092600"/>
    </source>
</evidence>
<dbReference type="AlphaFoldDB" id="A0A199VHW1"/>
<gene>
    <name evidence="2" type="ORF">ACMD2_05524</name>
</gene>
<reference evidence="2 3" key="1">
    <citation type="journal article" date="2016" name="DNA Res.">
        <title>The draft genome of MD-2 pineapple using hybrid error correction of long reads.</title>
        <authorList>
            <person name="Redwan R.M."/>
            <person name="Saidin A."/>
            <person name="Kumar S.V."/>
        </authorList>
    </citation>
    <scope>NUCLEOTIDE SEQUENCE [LARGE SCALE GENOMIC DNA]</scope>
    <source>
        <strain evidence="3">cv. MD2</strain>
        <tissue evidence="2">Leaf</tissue>
    </source>
</reference>
<dbReference type="PANTHER" id="PTHR31210">
    <property type="entry name" value="OS06G0731900 PROTEIN"/>
    <property type="match status" value="1"/>
</dbReference>
<keyword evidence="1" id="KW-1133">Transmembrane helix</keyword>
<organism evidence="2 3">
    <name type="scientific">Ananas comosus</name>
    <name type="common">Pineapple</name>
    <name type="synonym">Ananas ananas</name>
    <dbReference type="NCBI Taxonomy" id="4615"/>
    <lineage>
        <taxon>Eukaryota</taxon>
        <taxon>Viridiplantae</taxon>
        <taxon>Streptophyta</taxon>
        <taxon>Embryophyta</taxon>
        <taxon>Tracheophyta</taxon>
        <taxon>Spermatophyta</taxon>
        <taxon>Magnoliopsida</taxon>
        <taxon>Liliopsida</taxon>
        <taxon>Poales</taxon>
        <taxon>Bromeliaceae</taxon>
        <taxon>Bromelioideae</taxon>
        <taxon>Ananas</taxon>
    </lineage>
</organism>
<sequence length="418" mass="47739">MEDEELDLRKLFYWVPLLTDPSHRRICICSSLPAAVLLCVIFFVGSALVTFNSNEKAPTWQAANYVETAKSPLPITPSELCKNQNKPLGSELLPRGIISETSNLEMDTLGGSPEKKGHEKPSKSLLAIPAGIKQKEVVDKIVSKFPSTEFIVILFHYDGVVDKWGDLQWSDRIIHISVINQTKWWFAKRFLHPDIVAEYNYIFLWDEDLDVKNFNPSRYLEIVKKEGLEISQPALDGKKSQIHHRITARWGRGDVHRVLTTAENICVCVNRRIYKLNGGGRCYGNSTGPPCTGWVEMMAPVFSKAAWRCVWYMIQNDLIYAWGLDYKLGYCAQGDRTLNVGVVDREYVAHMGIPSLGGFLDENKVSPGSTTSQDKDRYRVRHRSYEELKIFNKRWQKAAEDKCWTDPYPEQGKNSTNR</sequence>
<dbReference type="Pfam" id="PF05212">
    <property type="entry name" value="DUF707"/>
    <property type="match status" value="1"/>
</dbReference>
<accession>A0A199VHW1</accession>